<reference evidence="2 4" key="2">
    <citation type="submission" date="2018-06" db="EMBL/GenBank/DDBJ databases">
        <authorList>
            <consortium name="Pathogen Informatics"/>
            <person name="Doyle S."/>
        </authorList>
    </citation>
    <scope>NUCLEOTIDE SEQUENCE [LARGE SCALE GENOMIC DNA]</scope>
    <source>
        <strain evidence="2 4">NCTC11012</strain>
    </source>
</reference>
<proteinExistence type="predicted"/>
<name>A0A378URD2_9GAMM</name>
<dbReference type="Proteomes" id="UP000190777">
    <property type="component" value="Unassembled WGS sequence"/>
</dbReference>
<sequence length="116" mass="13385">MNNSHILKWIKSTSEKIIGFLGSDIDLFVYWGSEPVECLNDLRPAFFYEFSSREKKFVIVFSESGYCELMEEFTVVNSKAILHCDCVNSEQIFLIEKILLENLSLNSVDYGLVNEI</sequence>
<dbReference type="Proteomes" id="UP000254618">
    <property type="component" value="Unassembled WGS sequence"/>
</dbReference>
<evidence type="ECO:0000313" key="4">
    <source>
        <dbReference type="Proteomes" id="UP000254618"/>
    </source>
</evidence>
<evidence type="ECO:0000313" key="2">
    <source>
        <dbReference type="EMBL" id="STZ82916.1"/>
    </source>
</evidence>
<reference evidence="1 3" key="1">
    <citation type="submission" date="2017-03" db="EMBL/GenBank/DDBJ databases">
        <title>Draft genome sequence of Moraxella equi CCUG 4950T type strain.</title>
        <authorList>
            <person name="Salva-Serra F."/>
            <person name="Engstrom-Jakobsson H."/>
            <person name="Thorell K."/>
            <person name="Jaen-Luchoro D."/>
            <person name="Gonzales-Siles L."/>
            <person name="Karlsson R."/>
            <person name="Yazdan S."/>
            <person name="Boulund F."/>
            <person name="Johnning A."/>
            <person name="Engstrand L."/>
            <person name="Kristiansson E."/>
            <person name="Moore E."/>
        </authorList>
    </citation>
    <scope>NUCLEOTIDE SEQUENCE [LARGE SCALE GENOMIC DNA]</scope>
    <source>
        <strain evidence="1 3">CCUG 4950</strain>
    </source>
</reference>
<organism evidence="2 4">
    <name type="scientific">Moraxella equi</name>
    <dbReference type="NCBI Taxonomy" id="60442"/>
    <lineage>
        <taxon>Bacteria</taxon>
        <taxon>Pseudomonadati</taxon>
        <taxon>Pseudomonadota</taxon>
        <taxon>Gammaproteobacteria</taxon>
        <taxon>Moraxellales</taxon>
        <taxon>Moraxellaceae</taxon>
        <taxon>Moraxella</taxon>
    </lineage>
</organism>
<evidence type="ECO:0000313" key="3">
    <source>
        <dbReference type="Proteomes" id="UP000190777"/>
    </source>
</evidence>
<keyword evidence="3" id="KW-1185">Reference proteome</keyword>
<dbReference type="EMBL" id="MXAP01000076">
    <property type="protein sequence ID" value="OPH37655.1"/>
    <property type="molecule type" value="Genomic_DNA"/>
</dbReference>
<protein>
    <submittedName>
        <fullName evidence="2">Uncharacterized protein</fullName>
    </submittedName>
</protein>
<evidence type="ECO:0000313" key="1">
    <source>
        <dbReference type="EMBL" id="OPH37655.1"/>
    </source>
</evidence>
<dbReference type="RefSeq" id="WP_079325921.1">
    <property type="nucleotide sequence ID" value="NZ_MXAP01000076.1"/>
</dbReference>
<dbReference type="AlphaFoldDB" id="A0A378URD2"/>
<accession>A0A378URD2</accession>
<gene>
    <name evidence="1" type="ORF">B5J93_08005</name>
    <name evidence="2" type="ORF">NCTC11012_03028</name>
</gene>
<dbReference type="EMBL" id="UGQF01000002">
    <property type="protein sequence ID" value="STZ82916.1"/>
    <property type="molecule type" value="Genomic_DNA"/>
</dbReference>